<feature type="transmembrane region" description="Helical" evidence="1">
    <location>
        <begin position="198"/>
        <end position="217"/>
    </location>
</feature>
<feature type="transmembrane region" description="Helical" evidence="1">
    <location>
        <begin position="146"/>
        <end position="165"/>
    </location>
</feature>
<name>A0A3B0USA5_9ZZZZ</name>
<feature type="transmembrane region" description="Helical" evidence="1">
    <location>
        <begin position="346"/>
        <end position="365"/>
    </location>
</feature>
<keyword evidence="1" id="KW-0812">Transmembrane</keyword>
<gene>
    <name evidence="2" type="ORF">MNBD_CHLOROFLEXI01-1442</name>
</gene>
<evidence type="ECO:0000313" key="2">
    <source>
        <dbReference type="EMBL" id="VAW31173.1"/>
    </source>
</evidence>
<feature type="transmembrane region" description="Helical" evidence="1">
    <location>
        <begin position="121"/>
        <end position="140"/>
    </location>
</feature>
<dbReference type="EMBL" id="UOEU01000173">
    <property type="protein sequence ID" value="VAW31173.1"/>
    <property type="molecule type" value="Genomic_DNA"/>
</dbReference>
<accession>A0A3B0USA5</accession>
<reference evidence="2" key="1">
    <citation type="submission" date="2018-06" db="EMBL/GenBank/DDBJ databases">
        <authorList>
            <person name="Zhirakovskaya E."/>
        </authorList>
    </citation>
    <scope>NUCLEOTIDE SEQUENCE</scope>
</reference>
<keyword evidence="1" id="KW-0472">Membrane</keyword>
<protein>
    <submittedName>
        <fullName evidence="2">Uncharacterized protein</fullName>
    </submittedName>
</protein>
<sequence>MFNLPPVPEVFNSRHLTCVSCKEKFVISEGTTDKRRKIPSVTPNVSVRYEDDRQQLPIVPSPHSVQQPSSHRLPVDAKLNHLEINCPRCGTDNRNWLYLNNQPKKTIFDSLKIQFQRMPGIRLLATMAILLFILMIAFAYSNILSIVHVGVLAFTIPIAIGGTFWDLTHKWKKFRENKYLYSHKLATRNPDFVLQLRGIFLIFFFSFVIPLLFVSLLPRGFNFALAIVREAPETTVNETITNIEQLTNKRLDESRENLLVITKEMQALLTRMPANDLPQFEQELDAFSKELDFVVTDATKVIEQTIADGIIIIEAQREDEMASIATAKETTLTEFREDFLAELRYLIIWGGLLGIATLITVVISFSNLQKFIRRINAHLPLPIFHSVAGMSRLVTWEAKQALEIQGNLQHIQWMSVNRNEAGGLDLVGLFRDPPEFDIYGQVKGELVRAQKHTIHTDKWCRVMDAKIEDVMVPIPAGAPAGNMQMLIQSQHDAPANVRIRLPAR</sequence>
<keyword evidence="1" id="KW-1133">Transmembrane helix</keyword>
<evidence type="ECO:0000256" key="1">
    <source>
        <dbReference type="SAM" id="Phobius"/>
    </source>
</evidence>
<organism evidence="2">
    <name type="scientific">hydrothermal vent metagenome</name>
    <dbReference type="NCBI Taxonomy" id="652676"/>
    <lineage>
        <taxon>unclassified sequences</taxon>
        <taxon>metagenomes</taxon>
        <taxon>ecological metagenomes</taxon>
    </lineage>
</organism>
<proteinExistence type="predicted"/>
<dbReference type="AlphaFoldDB" id="A0A3B0USA5"/>